<proteinExistence type="predicted"/>
<evidence type="ECO:0000313" key="1">
    <source>
        <dbReference type="EMBL" id="KKL77208.1"/>
    </source>
</evidence>
<accession>A0A0F9EST8</accession>
<sequence>MKNSVANLCPAHKARRNKLIQYISQAKVQLLGAYASHKTWRINRAKFRLARFLFELDDSSELGPTYPFKWGTTLELYYQQNLDPTLDWQMLEDNESDWNMLAYWLEQSTTHEKL</sequence>
<organism evidence="1">
    <name type="scientific">marine sediment metagenome</name>
    <dbReference type="NCBI Taxonomy" id="412755"/>
    <lineage>
        <taxon>unclassified sequences</taxon>
        <taxon>metagenomes</taxon>
        <taxon>ecological metagenomes</taxon>
    </lineage>
</organism>
<gene>
    <name evidence="1" type="ORF">LCGC14_2037200</name>
</gene>
<dbReference type="EMBL" id="LAZR01023820">
    <property type="protein sequence ID" value="KKL77208.1"/>
    <property type="molecule type" value="Genomic_DNA"/>
</dbReference>
<reference evidence="1" key="1">
    <citation type="journal article" date="2015" name="Nature">
        <title>Complex archaea that bridge the gap between prokaryotes and eukaryotes.</title>
        <authorList>
            <person name="Spang A."/>
            <person name="Saw J.H."/>
            <person name="Jorgensen S.L."/>
            <person name="Zaremba-Niedzwiedzka K."/>
            <person name="Martijn J."/>
            <person name="Lind A.E."/>
            <person name="van Eijk R."/>
            <person name="Schleper C."/>
            <person name="Guy L."/>
            <person name="Ettema T.J."/>
        </authorList>
    </citation>
    <scope>NUCLEOTIDE SEQUENCE</scope>
</reference>
<comment type="caution">
    <text evidence="1">The sequence shown here is derived from an EMBL/GenBank/DDBJ whole genome shotgun (WGS) entry which is preliminary data.</text>
</comment>
<dbReference type="AlphaFoldDB" id="A0A0F9EST8"/>
<protein>
    <submittedName>
        <fullName evidence="1">Uncharacterized protein</fullName>
    </submittedName>
</protein>
<name>A0A0F9EST8_9ZZZZ</name>